<sequence length="239" mass="26554">MARPHKLRIDTQAAFVLHQYPYKETSRLLDVFSRDHGRVMMVARGAQRPGSQLRSILLGFQPVLLSWFGVGELKTLHSADWQGGIPQLRGLPLLCGFYLNELLLRLLPRDEPHALLFASYFEAIRALSILPSDGLGVEPVLREFERILLDAMGYGVDWALCQGHPVSAERSYGFDPTLGIIPAQSHLPQYQGQALLAFAAGDYMGVASQGKLLMRQAFAAILGDAPLHTRQLLIDLQKL</sequence>
<dbReference type="Pfam" id="PF11967">
    <property type="entry name" value="RecO_N"/>
    <property type="match status" value="1"/>
</dbReference>
<feature type="domain" description="DNA replication/recombination mediator RecO N-terminal" evidence="8">
    <location>
        <begin position="11"/>
        <end position="81"/>
    </location>
</feature>
<dbReference type="KEGG" id="ifl:C1H71_17465"/>
<dbReference type="AlphaFoldDB" id="A0A7G3GEP4"/>
<evidence type="ECO:0000256" key="4">
    <source>
        <dbReference type="ARBA" id="ARBA00023172"/>
    </source>
</evidence>
<evidence type="ECO:0000259" key="8">
    <source>
        <dbReference type="Pfam" id="PF11967"/>
    </source>
</evidence>
<protein>
    <recommendedName>
        <fullName evidence="2 7">DNA repair protein RecO</fullName>
    </recommendedName>
    <alternativeName>
        <fullName evidence="6 7">Recombination protein O</fullName>
    </alternativeName>
</protein>
<evidence type="ECO:0000256" key="1">
    <source>
        <dbReference type="ARBA" id="ARBA00007452"/>
    </source>
</evidence>
<evidence type="ECO:0000313" key="9">
    <source>
        <dbReference type="EMBL" id="QBC45145.1"/>
    </source>
</evidence>
<evidence type="ECO:0000256" key="2">
    <source>
        <dbReference type="ARBA" id="ARBA00021310"/>
    </source>
</evidence>
<keyword evidence="4 7" id="KW-0233">DNA recombination</keyword>
<keyword evidence="5 7" id="KW-0234">DNA repair</keyword>
<keyword evidence="3 7" id="KW-0227">DNA damage</keyword>
<dbReference type="SUPFAM" id="SSF50249">
    <property type="entry name" value="Nucleic acid-binding proteins"/>
    <property type="match status" value="1"/>
</dbReference>
<comment type="function">
    <text evidence="7">Involved in DNA repair and RecF pathway recombination.</text>
</comment>
<dbReference type="RefSeq" id="WP_130107654.1">
    <property type="nucleotide sequence ID" value="NZ_CP025781.1"/>
</dbReference>
<dbReference type="PANTHER" id="PTHR33991">
    <property type="entry name" value="DNA REPAIR PROTEIN RECO"/>
    <property type="match status" value="1"/>
</dbReference>
<dbReference type="InterPro" id="IPR022572">
    <property type="entry name" value="DNA_rep/recomb_RecO_N"/>
</dbReference>
<evidence type="ECO:0000256" key="7">
    <source>
        <dbReference type="HAMAP-Rule" id="MF_00201"/>
    </source>
</evidence>
<dbReference type="Gene3D" id="2.40.50.140">
    <property type="entry name" value="Nucleic acid-binding proteins"/>
    <property type="match status" value="1"/>
</dbReference>
<evidence type="ECO:0000313" key="10">
    <source>
        <dbReference type="Proteomes" id="UP000515917"/>
    </source>
</evidence>
<keyword evidence="10" id="KW-1185">Reference proteome</keyword>
<dbReference type="InterPro" id="IPR012340">
    <property type="entry name" value="NA-bd_OB-fold"/>
</dbReference>
<evidence type="ECO:0000256" key="5">
    <source>
        <dbReference type="ARBA" id="ARBA00023204"/>
    </source>
</evidence>
<comment type="similarity">
    <text evidence="1 7">Belongs to the RecO family.</text>
</comment>
<dbReference type="GO" id="GO:0043590">
    <property type="term" value="C:bacterial nucleoid"/>
    <property type="evidence" value="ECO:0007669"/>
    <property type="project" value="TreeGrafter"/>
</dbReference>
<dbReference type="InterPro" id="IPR003717">
    <property type="entry name" value="RecO"/>
</dbReference>
<dbReference type="PANTHER" id="PTHR33991:SF1">
    <property type="entry name" value="DNA REPAIR PROTEIN RECO"/>
    <property type="match status" value="1"/>
</dbReference>
<gene>
    <name evidence="7" type="primary">recO</name>
    <name evidence="9" type="ORF">C1H71_17465</name>
</gene>
<proteinExistence type="inferred from homology"/>
<evidence type="ECO:0000256" key="6">
    <source>
        <dbReference type="ARBA" id="ARBA00033409"/>
    </source>
</evidence>
<organism evidence="9 10">
    <name type="scientific">Iodobacter fluviatilis</name>
    <dbReference type="NCBI Taxonomy" id="537"/>
    <lineage>
        <taxon>Bacteria</taxon>
        <taxon>Pseudomonadati</taxon>
        <taxon>Pseudomonadota</taxon>
        <taxon>Betaproteobacteria</taxon>
        <taxon>Neisseriales</taxon>
        <taxon>Chitinibacteraceae</taxon>
        <taxon>Iodobacter</taxon>
    </lineage>
</organism>
<dbReference type="Proteomes" id="UP000515917">
    <property type="component" value="Chromosome"/>
</dbReference>
<reference evidence="9 10" key="1">
    <citation type="submission" date="2018-01" db="EMBL/GenBank/DDBJ databases">
        <title>Genome sequence of Iodobacter sp. strain PCH194 isolated from Indian Trans-Himalaya.</title>
        <authorList>
            <person name="Kumar V."/>
            <person name="Thakur V."/>
            <person name="Kumar S."/>
            <person name="Singh D."/>
        </authorList>
    </citation>
    <scope>NUCLEOTIDE SEQUENCE [LARGE SCALE GENOMIC DNA]</scope>
    <source>
        <strain evidence="9 10">PCH194</strain>
    </source>
</reference>
<dbReference type="NCBIfam" id="TIGR00613">
    <property type="entry name" value="reco"/>
    <property type="match status" value="1"/>
</dbReference>
<name>A0A7G3GEP4_9NEIS</name>
<dbReference type="InterPro" id="IPR037278">
    <property type="entry name" value="ARFGAP/RecO"/>
</dbReference>
<dbReference type="InterPro" id="IPR042242">
    <property type="entry name" value="RecO_C"/>
</dbReference>
<dbReference type="Gene3D" id="1.20.1440.120">
    <property type="entry name" value="Recombination protein O, C-terminal domain"/>
    <property type="match status" value="1"/>
</dbReference>
<dbReference type="GO" id="GO:0006302">
    <property type="term" value="P:double-strand break repair"/>
    <property type="evidence" value="ECO:0007669"/>
    <property type="project" value="TreeGrafter"/>
</dbReference>
<dbReference type="GO" id="GO:0006310">
    <property type="term" value="P:DNA recombination"/>
    <property type="evidence" value="ECO:0007669"/>
    <property type="project" value="UniProtKB-UniRule"/>
</dbReference>
<evidence type="ECO:0000256" key="3">
    <source>
        <dbReference type="ARBA" id="ARBA00022763"/>
    </source>
</evidence>
<dbReference type="HAMAP" id="MF_00201">
    <property type="entry name" value="RecO"/>
    <property type="match status" value="1"/>
</dbReference>
<accession>A0A7G3GEP4</accession>
<dbReference type="SUPFAM" id="SSF57863">
    <property type="entry name" value="ArfGap/RecO-like zinc finger"/>
    <property type="match status" value="1"/>
</dbReference>
<dbReference type="Pfam" id="PF02565">
    <property type="entry name" value="RecO_C"/>
    <property type="match status" value="1"/>
</dbReference>
<dbReference type="EMBL" id="CP025781">
    <property type="protein sequence ID" value="QBC45145.1"/>
    <property type="molecule type" value="Genomic_DNA"/>
</dbReference>